<keyword evidence="10" id="KW-0732">Signal</keyword>
<evidence type="ECO:0000256" key="4">
    <source>
        <dbReference type="ARBA" id="ARBA00022801"/>
    </source>
</evidence>
<dbReference type="PROSITE" id="PS51892">
    <property type="entry name" value="SUBTILASE"/>
    <property type="match status" value="1"/>
</dbReference>
<dbReference type="EMBL" id="HBHQ01021064">
    <property type="protein sequence ID" value="CAD9822375.1"/>
    <property type="molecule type" value="Transcribed_RNA"/>
</dbReference>
<feature type="signal peptide" evidence="10">
    <location>
        <begin position="1"/>
        <end position="22"/>
    </location>
</feature>
<evidence type="ECO:0000259" key="11">
    <source>
        <dbReference type="Pfam" id="PF00082"/>
    </source>
</evidence>
<evidence type="ECO:0000256" key="2">
    <source>
        <dbReference type="ARBA" id="ARBA00022670"/>
    </source>
</evidence>
<reference evidence="12" key="1">
    <citation type="submission" date="2021-01" db="EMBL/GenBank/DDBJ databases">
        <authorList>
            <person name="Corre E."/>
            <person name="Pelletier E."/>
            <person name="Niang G."/>
            <person name="Scheremetjew M."/>
            <person name="Finn R."/>
            <person name="Kale V."/>
            <person name="Holt S."/>
            <person name="Cochrane G."/>
            <person name="Meng A."/>
            <person name="Brown T."/>
            <person name="Cohen L."/>
        </authorList>
    </citation>
    <scope>NUCLEOTIDE SEQUENCE</scope>
    <source>
        <strain evidence="12">CCMP2084</strain>
    </source>
</reference>
<feature type="active site" description="Charge relay system" evidence="8">
    <location>
        <position position="348"/>
    </location>
</feature>
<dbReference type="GO" id="GO:0046872">
    <property type="term" value="F:metal ion binding"/>
    <property type="evidence" value="ECO:0007669"/>
    <property type="project" value="UniProtKB-KW"/>
</dbReference>
<organism evidence="12">
    <name type="scientific">Attheya septentrionalis</name>
    <dbReference type="NCBI Taxonomy" id="420275"/>
    <lineage>
        <taxon>Eukaryota</taxon>
        <taxon>Sar</taxon>
        <taxon>Stramenopiles</taxon>
        <taxon>Ochrophyta</taxon>
        <taxon>Bacillariophyta</taxon>
        <taxon>Coscinodiscophyceae</taxon>
        <taxon>Chaetocerotophycidae</taxon>
        <taxon>Chaetocerotales</taxon>
        <taxon>Attheyaceae</taxon>
        <taxon>Attheya</taxon>
    </lineage>
</organism>
<dbReference type="EMBL" id="HBHQ01021063">
    <property type="protein sequence ID" value="CAD9822374.1"/>
    <property type="molecule type" value="Transcribed_RNA"/>
</dbReference>
<feature type="active site" description="Charge relay system" evidence="8">
    <location>
        <position position="192"/>
    </location>
</feature>
<evidence type="ECO:0000256" key="5">
    <source>
        <dbReference type="ARBA" id="ARBA00022825"/>
    </source>
</evidence>
<keyword evidence="3" id="KW-0479">Metal-binding</keyword>
<comment type="similarity">
    <text evidence="1 8">Belongs to the peptidase S8 family.</text>
</comment>
<evidence type="ECO:0000256" key="6">
    <source>
        <dbReference type="ARBA" id="ARBA00023529"/>
    </source>
</evidence>
<dbReference type="InterPro" id="IPR034202">
    <property type="entry name" value="Subtilisin_Carlsberg-like"/>
</dbReference>
<comment type="catalytic activity">
    <reaction evidence="6">
        <text>Hydrolysis of proteins with broad specificity for peptide bonds, and a preference for a large uncharged residue in P1. Hydrolyzes peptide amides.</text>
        <dbReference type="EC" id="3.4.21.62"/>
    </reaction>
</comment>
<name>A0A6T7J4H7_9STRA</name>
<sequence length="675" mass="73086">MKILRGILTLFLLHGLNNVTLANPEDGPQSHADTNDRDLQETKRYIVKFSDDKSMQKMLSKRSTNTVMRITPLSLGVMMLTEAELQEMDVSAEVQYIEEDGKVFLPENEVESDASMQDVSMYAEDTPYGIDMVKALEVDDSKVSNRKLCIIDSGYSRGHPDLPDPELPESRGMVTGARDGGAGNWDSDTNGHGSHVAGTIAAIGGNNRGVKGVIRNGQLNLHIVRVFGKNGWAWRSSLLNALDECIMVGSNVVSMSLGGGRYSRTEKEGFQNAFDKGILIFAAAGNDGSRGFSYPASYDAVISVGAIDSRKRLASFSQKNNQVELVGPGVNVESTWTGGGYKTISGTSMATPHVSAVAALVWSHFPDVTNAEMRSAMQSSAESLGGGTRNDDFGYGLARADLLFDYLKETETQIECASDESLVEVSLVTDKYGEETSWSLRENNNGIVLASGSELSGNKRYADSLCIPTSTCFTFTINDSYRDGVCCSYGQGSFSLTVDGLKVKSGSDFGGSSTYNSCGNNVGDDDDYADDTPLPGKCDDGESEFTLSLTLSGSSQETSWAINKMPWFTVVAEADGFSGISGDVVVESICLESDRCYRFRIEDSGWDGMEGSYSITYDNEVVREEGTFSWGQAESTWFGDCLFTRRLNEGSQSGSDQNQLRGFEKGVPPIISKNL</sequence>
<keyword evidence="4 8" id="KW-0378">Hydrolase</keyword>
<feature type="domain" description="Peptidase S8/S53" evidence="11">
    <location>
        <begin position="147"/>
        <end position="396"/>
    </location>
</feature>
<dbReference type="GO" id="GO:0004252">
    <property type="term" value="F:serine-type endopeptidase activity"/>
    <property type="evidence" value="ECO:0007669"/>
    <property type="project" value="UniProtKB-UniRule"/>
</dbReference>
<dbReference type="InterPro" id="IPR023828">
    <property type="entry name" value="Peptidase_S8_Ser-AS"/>
</dbReference>
<dbReference type="PROSITE" id="PS00138">
    <property type="entry name" value="SUBTILASE_SER"/>
    <property type="match status" value="1"/>
</dbReference>
<proteinExistence type="inferred from homology"/>
<dbReference type="InterPro" id="IPR036852">
    <property type="entry name" value="Peptidase_S8/S53_dom_sf"/>
</dbReference>
<keyword evidence="5 8" id="KW-0720">Serine protease</keyword>
<evidence type="ECO:0000313" key="13">
    <source>
        <dbReference type="EMBL" id="CAD9822375.1"/>
    </source>
</evidence>
<protein>
    <recommendedName>
        <fullName evidence="7">subtilisin</fullName>
        <ecNumber evidence="7">3.4.21.62</ecNumber>
    </recommendedName>
</protein>
<dbReference type="PRINTS" id="PR00723">
    <property type="entry name" value="SUBTILISIN"/>
</dbReference>
<evidence type="ECO:0000256" key="8">
    <source>
        <dbReference type="PROSITE-ProRule" id="PRU01240"/>
    </source>
</evidence>
<evidence type="ECO:0000256" key="1">
    <source>
        <dbReference type="ARBA" id="ARBA00011073"/>
    </source>
</evidence>
<evidence type="ECO:0000256" key="10">
    <source>
        <dbReference type="SAM" id="SignalP"/>
    </source>
</evidence>
<evidence type="ECO:0000256" key="3">
    <source>
        <dbReference type="ARBA" id="ARBA00022723"/>
    </source>
</evidence>
<dbReference type="InterPro" id="IPR000209">
    <property type="entry name" value="Peptidase_S8/S53_dom"/>
</dbReference>
<evidence type="ECO:0000256" key="7">
    <source>
        <dbReference type="ARBA" id="ARBA00023619"/>
    </source>
</evidence>
<evidence type="ECO:0000256" key="9">
    <source>
        <dbReference type="SAM" id="MobiDB-lite"/>
    </source>
</evidence>
<dbReference type="GO" id="GO:0006508">
    <property type="term" value="P:proteolysis"/>
    <property type="evidence" value="ECO:0007669"/>
    <property type="project" value="UniProtKB-KW"/>
</dbReference>
<feature type="active site" description="Charge relay system" evidence="8">
    <location>
        <position position="152"/>
    </location>
</feature>
<keyword evidence="2 8" id="KW-0645">Protease</keyword>
<dbReference type="GO" id="GO:0005615">
    <property type="term" value="C:extracellular space"/>
    <property type="evidence" value="ECO:0007669"/>
    <property type="project" value="TreeGrafter"/>
</dbReference>
<feature type="chain" id="PRO_5035584937" description="subtilisin" evidence="10">
    <location>
        <begin position="23"/>
        <end position="675"/>
    </location>
</feature>
<dbReference type="InterPro" id="IPR022398">
    <property type="entry name" value="Peptidase_S8_His-AS"/>
</dbReference>
<dbReference type="SUPFAM" id="SSF52743">
    <property type="entry name" value="Subtilisin-like"/>
    <property type="match status" value="1"/>
</dbReference>
<gene>
    <name evidence="12" type="ORF">ASEP1449_LOCUS14208</name>
    <name evidence="13" type="ORF">ASEP1449_LOCUS14209</name>
</gene>
<accession>A0A6T7J4H7</accession>
<feature type="region of interest" description="Disordered" evidence="9">
    <location>
        <begin position="650"/>
        <end position="675"/>
    </location>
</feature>
<dbReference type="InterPro" id="IPR015500">
    <property type="entry name" value="Peptidase_S8_subtilisin-rel"/>
</dbReference>
<evidence type="ECO:0000313" key="12">
    <source>
        <dbReference type="EMBL" id="CAD9822374.1"/>
    </source>
</evidence>
<dbReference type="AlphaFoldDB" id="A0A6T7J4H7"/>
<dbReference type="Pfam" id="PF00082">
    <property type="entry name" value="Peptidase_S8"/>
    <property type="match status" value="1"/>
</dbReference>
<dbReference type="EC" id="3.4.21.62" evidence="7"/>
<dbReference type="PANTHER" id="PTHR43806:SF11">
    <property type="entry name" value="CEREVISIN-RELATED"/>
    <property type="match status" value="1"/>
</dbReference>
<dbReference type="CDD" id="cd07477">
    <property type="entry name" value="Peptidases_S8_Subtilisin_subset"/>
    <property type="match status" value="1"/>
</dbReference>
<dbReference type="PROSITE" id="PS00137">
    <property type="entry name" value="SUBTILASE_HIS"/>
    <property type="match status" value="1"/>
</dbReference>
<feature type="compositionally biased region" description="Polar residues" evidence="9">
    <location>
        <begin position="650"/>
        <end position="660"/>
    </location>
</feature>
<dbReference type="PANTHER" id="PTHR43806">
    <property type="entry name" value="PEPTIDASE S8"/>
    <property type="match status" value="1"/>
</dbReference>
<dbReference type="InterPro" id="IPR050131">
    <property type="entry name" value="Peptidase_S8_subtilisin-like"/>
</dbReference>
<dbReference type="Gene3D" id="3.40.50.200">
    <property type="entry name" value="Peptidase S8/S53 domain"/>
    <property type="match status" value="1"/>
</dbReference>